<name>A0A183USK5_TOXCA</name>
<evidence type="ECO:0000256" key="1">
    <source>
        <dbReference type="SAM" id="MobiDB-lite"/>
    </source>
</evidence>
<evidence type="ECO:0000313" key="2">
    <source>
        <dbReference type="EMBL" id="VDM42796.1"/>
    </source>
</evidence>
<dbReference type="Proteomes" id="UP000050794">
    <property type="component" value="Unassembled WGS sequence"/>
</dbReference>
<organism evidence="3 4">
    <name type="scientific">Toxocara canis</name>
    <name type="common">Canine roundworm</name>
    <dbReference type="NCBI Taxonomy" id="6265"/>
    <lineage>
        <taxon>Eukaryota</taxon>
        <taxon>Metazoa</taxon>
        <taxon>Ecdysozoa</taxon>
        <taxon>Nematoda</taxon>
        <taxon>Chromadorea</taxon>
        <taxon>Rhabditida</taxon>
        <taxon>Spirurina</taxon>
        <taxon>Ascaridomorpha</taxon>
        <taxon>Ascaridoidea</taxon>
        <taxon>Toxocaridae</taxon>
        <taxon>Toxocara</taxon>
    </lineage>
</organism>
<reference evidence="4" key="1">
    <citation type="submission" date="2016-06" db="UniProtKB">
        <authorList>
            <consortium name="WormBaseParasite"/>
        </authorList>
    </citation>
    <scope>IDENTIFICATION</scope>
</reference>
<accession>A0A183USK5</accession>
<proteinExistence type="predicted"/>
<dbReference type="EMBL" id="UYWY01020871">
    <property type="protein sequence ID" value="VDM42796.1"/>
    <property type="molecule type" value="Genomic_DNA"/>
</dbReference>
<reference evidence="2 3" key="2">
    <citation type="submission" date="2018-11" db="EMBL/GenBank/DDBJ databases">
        <authorList>
            <consortium name="Pathogen Informatics"/>
        </authorList>
    </citation>
    <scope>NUCLEOTIDE SEQUENCE [LARGE SCALE GENOMIC DNA]</scope>
</reference>
<protein>
    <submittedName>
        <fullName evidence="4">Transcriptional regulator</fullName>
    </submittedName>
</protein>
<dbReference type="AlphaFoldDB" id="A0A183USK5"/>
<evidence type="ECO:0000313" key="3">
    <source>
        <dbReference type="Proteomes" id="UP000050794"/>
    </source>
</evidence>
<feature type="region of interest" description="Disordered" evidence="1">
    <location>
        <begin position="1"/>
        <end position="32"/>
    </location>
</feature>
<sequence length="70" mass="7208">MGGWPGIDDASQAVTSTADGLGPHNHQAGHPAILGISLSPKVLCDRKSEIDNAAKAIGEEMATRKENDGV</sequence>
<keyword evidence="3" id="KW-1185">Reference proteome</keyword>
<dbReference type="WBParaSite" id="TCNE_0001147501-mRNA-1">
    <property type="protein sequence ID" value="TCNE_0001147501-mRNA-1"/>
    <property type="gene ID" value="TCNE_0001147501"/>
</dbReference>
<evidence type="ECO:0000313" key="4">
    <source>
        <dbReference type="WBParaSite" id="TCNE_0001147501-mRNA-1"/>
    </source>
</evidence>
<gene>
    <name evidence="2" type="ORF">TCNE_LOCUS11475</name>
</gene>